<dbReference type="NCBIfam" id="TIGR00054">
    <property type="entry name" value="RIP metalloprotease RseP"/>
    <property type="match status" value="1"/>
</dbReference>
<comment type="caution">
    <text evidence="14">The sequence shown here is derived from an EMBL/GenBank/DDBJ whole genome shotgun (WGS) entry which is preliminary data.</text>
</comment>
<evidence type="ECO:0000313" key="15">
    <source>
        <dbReference type="Proteomes" id="UP000705994"/>
    </source>
</evidence>
<dbReference type="InterPro" id="IPR001478">
    <property type="entry name" value="PDZ"/>
</dbReference>
<dbReference type="PANTHER" id="PTHR42837">
    <property type="entry name" value="REGULATOR OF SIGMA-E PROTEASE RSEP"/>
    <property type="match status" value="1"/>
</dbReference>
<feature type="transmembrane region" description="Helical" evidence="11">
    <location>
        <begin position="344"/>
        <end position="364"/>
    </location>
</feature>
<dbReference type="CDD" id="cd23081">
    <property type="entry name" value="cpPDZ_EcRseP-like"/>
    <property type="match status" value="1"/>
</dbReference>
<evidence type="ECO:0000259" key="12">
    <source>
        <dbReference type="SMART" id="SM00228"/>
    </source>
</evidence>
<organism evidence="14 16">
    <name type="scientific">Leuconostoc gelidum subsp. gelidum</name>
    <dbReference type="NCBI Taxonomy" id="1607839"/>
    <lineage>
        <taxon>Bacteria</taxon>
        <taxon>Bacillati</taxon>
        <taxon>Bacillota</taxon>
        <taxon>Bacilli</taxon>
        <taxon>Lactobacillales</taxon>
        <taxon>Lactobacillaceae</taxon>
        <taxon>Leuconostoc</taxon>
        <taxon>Leuconostoc gelidum group</taxon>
    </lineage>
</organism>
<name>A0AB35G0J0_LEUGE</name>
<dbReference type="SMART" id="SM00228">
    <property type="entry name" value="PDZ"/>
    <property type="match status" value="1"/>
</dbReference>
<evidence type="ECO:0000256" key="6">
    <source>
        <dbReference type="ARBA" id="ARBA00022801"/>
    </source>
</evidence>
<dbReference type="AlphaFoldDB" id="A0AB35G0J0"/>
<evidence type="ECO:0000256" key="5">
    <source>
        <dbReference type="ARBA" id="ARBA00022692"/>
    </source>
</evidence>
<dbReference type="InterPro" id="IPR041489">
    <property type="entry name" value="PDZ_6"/>
</dbReference>
<dbReference type="InterPro" id="IPR036034">
    <property type="entry name" value="PDZ_sf"/>
</dbReference>
<dbReference type="GO" id="GO:0016020">
    <property type="term" value="C:membrane"/>
    <property type="evidence" value="ECO:0007669"/>
    <property type="project" value="UniProtKB-SubCell"/>
</dbReference>
<keyword evidence="6 11" id="KW-0378">Hydrolase</keyword>
<proteinExistence type="inferred from homology"/>
<feature type="domain" description="PDZ" evidence="12">
    <location>
        <begin position="189"/>
        <end position="259"/>
    </location>
</feature>
<evidence type="ECO:0000256" key="9">
    <source>
        <dbReference type="ARBA" id="ARBA00023049"/>
    </source>
</evidence>
<accession>A0AB35G0J0</accession>
<comment type="subcellular location">
    <subcellularLocation>
        <location evidence="2">Membrane</location>
        <topology evidence="2">Multi-pass membrane protein</topology>
    </subcellularLocation>
</comment>
<keyword evidence="4" id="KW-0645">Protease</keyword>
<keyword evidence="5 11" id="KW-0812">Transmembrane</keyword>
<dbReference type="Pfam" id="PF02163">
    <property type="entry name" value="Peptidase_M50"/>
    <property type="match status" value="1"/>
</dbReference>
<dbReference type="Proteomes" id="UP000727071">
    <property type="component" value="Unassembled WGS sequence"/>
</dbReference>
<keyword evidence="7 11" id="KW-0862">Zinc</keyword>
<keyword evidence="10 11" id="KW-0472">Membrane</keyword>
<protein>
    <recommendedName>
        <fullName evidence="11">Zinc metalloprotease</fullName>
        <ecNumber evidence="11">3.4.24.-</ecNumber>
    </recommendedName>
</protein>
<comment type="similarity">
    <text evidence="3 11">Belongs to the peptidase M50B family.</text>
</comment>
<evidence type="ECO:0000256" key="8">
    <source>
        <dbReference type="ARBA" id="ARBA00022989"/>
    </source>
</evidence>
<reference evidence="14 15" key="1">
    <citation type="submission" date="2021-05" db="EMBL/GenBank/DDBJ databases">
        <title>Pangenome of Leuconostoc gelidum warrants species status for Leuconostoc gelidum subsp. gasicomitatum.</title>
        <authorList>
            <person name="Johansson P."/>
            <person name="Sade E."/>
            <person name="Hultman J."/>
            <person name="Auvinen P."/>
            <person name="Bjorkroth J."/>
        </authorList>
    </citation>
    <scope>NUCLEOTIDE SEQUENCE</scope>
    <source>
        <strain evidence="13 15">AMKR21</strain>
        <strain evidence="14">C220d</strain>
    </source>
</reference>
<evidence type="ECO:0000313" key="16">
    <source>
        <dbReference type="Proteomes" id="UP000727071"/>
    </source>
</evidence>
<dbReference type="Gene3D" id="2.30.42.10">
    <property type="match status" value="1"/>
</dbReference>
<evidence type="ECO:0000313" key="14">
    <source>
        <dbReference type="EMBL" id="MBZ6016349.1"/>
    </source>
</evidence>
<dbReference type="SUPFAM" id="SSF50156">
    <property type="entry name" value="PDZ domain-like"/>
    <property type="match status" value="1"/>
</dbReference>
<evidence type="ECO:0000313" key="13">
    <source>
        <dbReference type="EMBL" id="MBZ6000398.1"/>
    </source>
</evidence>
<evidence type="ECO:0000256" key="2">
    <source>
        <dbReference type="ARBA" id="ARBA00004141"/>
    </source>
</evidence>
<dbReference type="GO" id="GO:0006508">
    <property type="term" value="P:proteolysis"/>
    <property type="evidence" value="ECO:0007669"/>
    <property type="project" value="UniProtKB-KW"/>
</dbReference>
<dbReference type="EMBL" id="JAHBFV010000023">
    <property type="protein sequence ID" value="MBZ6016349.1"/>
    <property type="molecule type" value="Genomic_DNA"/>
</dbReference>
<keyword evidence="15" id="KW-1185">Reference proteome</keyword>
<dbReference type="EMBL" id="JAHBFX010000009">
    <property type="protein sequence ID" value="MBZ6000398.1"/>
    <property type="molecule type" value="Genomic_DNA"/>
</dbReference>
<evidence type="ECO:0000256" key="4">
    <source>
        <dbReference type="ARBA" id="ARBA00022670"/>
    </source>
</evidence>
<feature type="transmembrane region" description="Helical" evidence="11">
    <location>
        <begin position="170"/>
        <end position="195"/>
    </location>
</feature>
<keyword evidence="9 11" id="KW-0482">Metalloprotease</keyword>
<keyword evidence="8 11" id="KW-1133">Transmembrane helix</keyword>
<evidence type="ECO:0000256" key="3">
    <source>
        <dbReference type="ARBA" id="ARBA00007931"/>
    </source>
</evidence>
<dbReference type="Pfam" id="PF17820">
    <property type="entry name" value="PDZ_6"/>
    <property type="match status" value="1"/>
</dbReference>
<dbReference type="InterPro" id="IPR008915">
    <property type="entry name" value="Peptidase_M50"/>
</dbReference>
<keyword evidence="11" id="KW-0479">Metal-binding</keyword>
<evidence type="ECO:0000256" key="7">
    <source>
        <dbReference type="ARBA" id="ARBA00022833"/>
    </source>
</evidence>
<gene>
    <name evidence="14" type="primary">rseP</name>
    <name evidence="14" type="ORF">KII88_07405</name>
    <name evidence="13" type="ORF">KIJ07_08300</name>
</gene>
<evidence type="ECO:0000256" key="1">
    <source>
        <dbReference type="ARBA" id="ARBA00001947"/>
    </source>
</evidence>
<dbReference type="EC" id="3.4.24.-" evidence="11"/>
<dbReference type="GO" id="GO:0046872">
    <property type="term" value="F:metal ion binding"/>
    <property type="evidence" value="ECO:0007669"/>
    <property type="project" value="UniProtKB-KW"/>
</dbReference>
<feature type="transmembrane region" description="Helical" evidence="11">
    <location>
        <begin position="394"/>
        <end position="412"/>
    </location>
</feature>
<dbReference type="Proteomes" id="UP000705994">
    <property type="component" value="Unassembled WGS sequence"/>
</dbReference>
<dbReference type="GO" id="GO:0004222">
    <property type="term" value="F:metalloendopeptidase activity"/>
    <property type="evidence" value="ECO:0007669"/>
    <property type="project" value="InterPro"/>
</dbReference>
<feature type="transmembrane region" description="Helical" evidence="11">
    <location>
        <begin position="6"/>
        <end position="27"/>
    </location>
</feature>
<dbReference type="InterPro" id="IPR004387">
    <property type="entry name" value="Pept_M50_Zn"/>
</dbReference>
<sequence length="417" mass="45505">MNLTAIIAFIFVFGVLVAVHEFGHFFVAKKAGVLVREFAIGMGPKLLSWHRNHTAYTVRILPVGGYVRMAGLDEEADLDSGQRVRLIFDDQKNIVKIDKRIDEFGEGVPFQVDTFDLSDDLTLTGFLNGDELSKTLAVHHDATIIENNGTEIQIAPRDTWIQSAKVYKRALINIAGPAMNFILALVVFSGLAFALPEVTLNEPIVGTVQNNMPAKEAGLRADDQIIAINNQKMSTWEQVATTISNTPNNKFVFSVLRNGNKIKLNMTAKTVKIDGVNRSLVGITARTYTDFGSRIKYGVLTTSTTIQRIWYALSHLFSGGFSLDKLGGPVSIAKQTSTVAKTGFLGILAFMAMLSLNLGIMNLIPIPALDGGKLVLNAIEAVLRRPLPASIENVVTIGGAIFMFVLMIAVTINDLLR</sequence>
<dbReference type="PANTHER" id="PTHR42837:SF2">
    <property type="entry name" value="MEMBRANE METALLOPROTEASE ARASP2, CHLOROPLASTIC-RELATED"/>
    <property type="match status" value="1"/>
</dbReference>
<dbReference type="CDD" id="cd06163">
    <property type="entry name" value="S2P-M50_PDZ_RseP-like"/>
    <property type="match status" value="1"/>
</dbReference>
<dbReference type="RefSeq" id="WP_224145823.1">
    <property type="nucleotide sequence ID" value="NZ_JAHBFO010000028.1"/>
</dbReference>
<evidence type="ECO:0000256" key="11">
    <source>
        <dbReference type="RuleBase" id="RU362031"/>
    </source>
</evidence>
<comment type="cofactor">
    <cofactor evidence="1 11">
        <name>Zn(2+)</name>
        <dbReference type="ChEBI" id="CHEBI:29105"/>
    </cofactor>
</comment>
<evidence type="ECO:0000256" key="10">
    <source>
        <dbReference type="ARBA" id="ARBA00023136"/>
    </source>
</evidence>